<evidence type="ECO:0008006" key="5">
    <source>
        <dbReference type="Google" id="ProtNLM"/>
    </source>
</evidence>
<keyword evidence="2" id="KW-0472">Membrane</keyword>
<keyword evidence="1" id="KW-0175">Coiled coil</keyword>
<gene>
    <name evidence="3" type="ORF">SAMN04487893_102187</name>
</gene>
<evidence type="ECO:0000313" key="4">
    <source>
        <dbReference type="Proteomes" id="UP000243887"/>
    </source>
</evidence>
<feature type="transmembrane region" description="Helical" evidence="2">
    <location>
        <begin position="23"/>
        <end position="43"/>
    </location>
</feature>
<evidence type="ECO:0000256" key="2">
    <source>
        <dbReference type="SAM" id="Phobius"/>
    </source>
</evidence>
<evidence type="ECO:0000256" key="1">
    <source>
        <dbReference type="SAM" id="Coils"/>
    </source>
</evidence>
<keyword evidence="2" id="KW-0812">Transmembrane</keyword>
<reference evidence="4" key="1">
    <citation type="submission" date="2016-10" db="EMBL/GenBank/DDBJ databases">
        <authorList>
            <person name="Varghese N."/>
            <person name="Submissions S."/>
        </authorList>
    </citation>
    <scope>NUCLEOTIDE SEQUENCE [LARGE SCALE GENOMIC DNA]</scope>
    <source>
        <strain evidence="4">DSM 26542</strain>
    </source>
</reference>
<sequence length="115" mass="13780">MKLSLYDIVKAKYLVDENATKNWLFIIFLIVLCLFMIGNIHLYEGKNFMIEDMNHELKELRTEFIQTRSDLMEMKMESSISVKMEEIGIYPSEVPPQKIKVIKEVNDNFWTRLWQ</sequence>
<dbReference type="Proteomes" id="UP000243887">
    <property type="component" value="Unassembled WGS sequence"/>
</dbReference>
<dbReference type="InterPro" id="IPR045755">
    <property type="entry name" value="FtsL-like"/>
</dbReference>
<keyword evidence="4" id="KW-1185">Reference proteome</keyword>
<name>A0A1I3MM23_9FLAO</name>
<accession>A0A1I3MM23</accession>
<dbReference type="AlphaFoldDB" id="A0A1I3MM23"/>
<protein>
    <recommendedName>
        <fullName evidence="5">S-adenosyl-methyltransferase</fullName>
    </recommendedName>
</protein>
<dbReference type="OrthoDB" id="1132266at2"/>
<dbReference type="STRING" id="1150112.SAMN04487893_102187"/>
<dbReference type="Pfam" id="PF19579">
    <property type="entry name" value="FtsL_2"/>
    <property type="match status" value="1"/>
</dbReference>
<proteinExistence type="predicted"/>
<keyword evidence="2" id="KW-1133">Transmembrane helix</keyword>
<feature type="coiled-coil region" evidence="1">
    <location>
        <begin position="50"/>
        <end position="77"/>
    </location>
</feature>
<dbReference type="EMBL" id="FORU01000002">
    <property type="protein sequence ID" value="SFI97775.1"/>
    <property type="molecule type" value="Genomic_DNA"/>
</dbReference>
<organism evidence="3 4">
    <name type="scientific">Myroides guanonis</name>
    <dbReference type="NCBI Taxonomy" id="1150112"/>
    <lineage>
        <taxon>Bacteria</taxon>
        <taxon>Pseudomonadati</taxon>
        <taxon>Bacteroidota</taxon>
        <taxon>Flavobacteriia</taxon>
        <taxon>Flavobacteriales</taxon>
        <taxon>Flavobacteriaceae</taxon>
        <taxon>Myroides</taxon>
    </lineage>
</organism>
<evidence type="ECO:0000313" key="3">
    <source>
        <dbReference type="EMBL" id="SFI97775.1"/>
    </source>
</evidence>